<keyword evidence="3" id="KW-1185">Reference proteome</keyword>
<evidence type="ECO:0000313" key="2">
    <source>
        <dbReference type="EMBL" id="CAF9904594.1"/>
    </source>
</evidence>
<proteinExistence type="predicted"/>
<gene>
    <name evidence="2" type="ORF">GOMPHAMPRED_002889</name>
</gene>
<comment type="caution">
    <text evidence="2">The sequence shown here is derived from an EMBL/GenBank/DDBJ whole genome shotgun (WGS) entry which is preliminary data.</text>
</comment>
<accession>A0A8H3EDM1</accession>
<organism evidence="2 3">
    <name type="scientific">Gomphillus americanus</name>
    <dbReference type="NCBI Taxonomy" id="1940652"/>
    <lineage>
        <taxon>Eukaryota</taxon>
        <taxon>Fungi</taxon>
        <taxon>Dikarya</taxon>
        <taxon>Ascomycota</taxon>
        <taxon>Pezizomycotina</taxon>
        <taxon>Lecanoromycetes</taxon>
        <taxon>OSLEUM clade</taxon>
        <taxon>Ostropomycetidae</taxon>
        <taxon>Ostropales</taxon>
        <taxon>Graphidaceae</taxon>
        <taxon>Gomphilloideae</taxon>
        <taxon>Gomphillus</taxon>
    </lineage>
</organism>
<dbReference type="EMBL" id="CAJPDQ010000002">
    <property type="protein sequence ID" value="CAF9904594.1"/>
    <property type="molecule type" value="Genomic_DNA"/>
</dbReference>
<dbReference type="AlphaFoldDB" id="A0A8H3EDM1"/>
<dbReference type="OrthoDB" id="5316527at2759"/>
<reference evidence="2" key="1">
    <citation type="submission" date="2021-03" db="EMBL/GenBank/DDBJ databases">
        <authorList>
            <person name="Tagirdzhanova G."/>
        </authorList>
    </citation>
    <scope>NUCLEOTIDE SEQUENCE</scope>
</reference>
<protein>
    <submittedName>
        <fullName evidence="2">Uncharacterized protein</fullName>
    </submittedName>
</protein>
<feature type="region of interest" description="Disordered" evidence="1">
    <location>
        <begin position="1"/>
        <end position="42"/>
    </location>
</feature>
<sequence>MIFRKKREDIADTEETPHAINTEVQDETNGVDGEPVSQGEGTEEMEITIDEENAWFLPYTWPRKKPSVPYKASDDEWQEFRKLSRDGPRQEAVKGQAVEYVHYIVKHHPQVRRILGKTSPTSRYWLDIDYPMRYDEGYEMTGIVVTEDFIAVAVRDYDASTIDQFWRVISTVPVISAVWNVSKAMFTGRDNLKTSVKKNDKFPIGVPGVPDLSSSPELAKVLRSNIRSLQTRPRSIKSVPKGCVMVSGRIDVEGTKAWGQFSIMGYYNPMKDAWAALPIIGIASVRPVTLKPVGK</sequence>
<feature type="compositionally biased region" description="Basic and acidic residues" evidence="1">
    <location>
        <begin position="1"/>
        <end position="10"/>
    </location>
</feature>
<evidence type="ECO:0000313" key="3">
    <source>
        <dbReference type="Proteomes" id="UP000664169"/>
    </source>
</evidence>
<dbReference type="Proteomes" id="UP000664169">
    <property type="component" value="Unassembled WGS sequence"/>
</dbReference>
<name>A0A8H3EDM1_9LECA</name>
<evidence type="ECO:0000256" key="1">
    <source>
        <dbReference type="SAM" id="MobiDB-lite"/>
    </source>
</evidence>